<reference evidence="2" key="1">
    <citation type="journal article" date="2019" name="Int. J. Syst. Evol. Microbiol.">
        <title>The Global Catalogue of Microorganisms (GCM) 10K type strain sequencing project: providing services to taxonomists for standard genome sequencing and annotation.</title>
        <authorList>
            <consortium name="The Broad Institute Genomics Platform"/>
            <consortium name="The Broad Institute Genome Sequencing Center for Infectious Disease"/>
            <person name="Wu L."/>
            <person name="Ma J."/>
        </authorList>
    </citation>
    <scope>NUCLEOTIDE SEQUENCE [LARGE SCALE GENOMIC DNA]</scope>
    <source>
        <strain evidence="2">CCM 8681</strain>
    </source>
</reference>
<evidence type="ECO:0000313" key="2">
    <source>
        <dbReference type="Proteomes" id="UP000624701"/>
    </source>
</evidence>
<comment type="caution">
    <text evidence="1">The sequence shown here is derived from an EMBL/GenBank/DDBJ whole genome shotgun (WGS) entry which is preliminary data.</text>
</comment>
<organism evidence="1 2">
    <name type="scientific">Winogradskyella haliclonae</name>
    <dbReference type="NCBI Taxonomy" id="2048558"/>
    <lineage>
        <taxon>Bacteria</taxon>
        <taxon>Pseudomonadati</taxon>
        <taxon>Bacteroidota</taxon>
        <taxon>Flavobacteriia</taxon>
        <taxon>Flavobacteriales</taxon>
        <taxon>Flavobacteriaceae</taxon>
        <taxon>Winogradskyella</taxon>
    </lineage>
</organism>
<sequence>MRFLVAFFIVIASFSSYCQVLKKPSEGKSLVYIMRSNDLGGAMNFRVYDKDLFLGALPSRAYFTYECEPGEHLFWAASENRDYVEANLEAGKSYVIDLRAKMGMFIAAVGVEPYSPDNKKHIRRVNKVLKKHINANIVDASRTEEKEENIAKAMDAYKRAKSRSNNKIKTLLPSMNFNTN</sequence>
<name>A0ABQ2BX64_9FLAO</name>
<accession>A0ABQ2BX64</accession>
<gene>
    <name evidence="1" type="ORF">GCM10011444_04120</name>
</gene>
<proteinExistence type="predicted"/>
<dbReference type="Proteomes" id="UP000624701">
    <property type="component" value="Unassembled WGS sequence"/>
</dbReference>
<dbReference type="RefSeq" id="WP_188373037.1">
    <property type="nucleotide sequence ID" value="NZ_BMDQ01000001.1"/>
</dbReference>
<dbReference type="EMBL" id="BMDQ01000001">
    <property type="protein sequence ID" value="GGI56103.1"/>
    <property type="molecule type" value="Genomic_DNA"/>
</dbReference>
<protein>
    <recommendedName>
        <fullName evidence="3">DUF2846 domain-containing protein</fullName>
    </recommendedName>
</protein>
<evidence type="ECO:0008006" key="3">
    <source>
        <dbReference type="Google" id="ProtNLM"/>
    </source>
</evidence>
<keyword evidence="2" id="KW-1185">Reference proteome</keyword>
<evidence type="ECO:0000313" key="1">
    <source>
        <dbReference type="EMBL" id="GGI56103.1"/>
    </source>
</evidence>